<dbReference type="InterPro" id="IPR022776">
    <property type="entry name" value="TRM13/UPF0224_CHHC_Znf_dom"/>
</dbReference>
<keyword evidence="3" id="KW-0862">Zinc</keyword>
<evidence type="ECO:0000256" key="3">
    <source>
        <dbReference type="ARBA" id="ARBA00022833"/>
    </source>
</evidence>
<dbReference type="OrthoDB" id="5839404at2759"/>
<dbReference type="eggNOG" id="KOG4376">
    <property type="taxonomic scope" value="Eukaryota"/>
</dbReference>
<proteinExistence type="predicted"/>
<evidence type="ECO:0000256" key="4">
    <source>
        <dbReference type="SAM" id="MobiDB-lite"/>
    </source>
</evidence>
<keyword evidence="2" id="KW-0863">Zinc-finger</keyword>
<keyword evidence="1" id="KW-0479">Metal-binding</keyword>
<reference evidence="6 7" key="2">
    <citation type="journal article" date="2010" name="Nucleic Acids Res.">
        <title>BeetleBase in 2010: revisions to provide comprehensive genomic information for Tribolium castaneum.</title>
        <authorList>
            <person name="Kim H.S."/>
            <person name="Murphy T."/>
            <person name="Xia J."/>
            <person name="Caragea D."/>
            <person name="Park Y."/>
            <person name="Beeman R.W."/>
            <person name="Lorenzen M.D."/>
            <person name="Butcher S."/>
            <person name="Manak J.R."/>
            <person name="Brown S.J."/>
        </authorList>
    </citation>
    <scope>GENOME REANNOTATION</scope>
    <source>
        <strain evidence="6 7">Georgia GA2</strain>
    </source>
</reference>
<evidence type="ECO:0000256" key="1">
    <source>
        <dbReference type="ARBA" id="ARBA00022723"/>
    </source>
</evidence>
<protein>
    <submittedName>
        <fullName evidence="6">Gametocyte-specific factor 1-like Protein</fullName>
    </submittedName>
</protein>
<organism evidence="6 7">
    <name type="scientific">Tribolium castaneum</name>
    <name type="common">Red flour beetle</name>
    <dbReference type="NCBI Taxonomy" id="7070"/>
    <lineage>
        <taxon>Eukaryota</taxon>
        <taxon>Metazoa</taxon>
        <taxon>Ecdysozoa</taxon>
        <taxon>Arthropoda</taxon>
        <taxon>Hexapoda</taxon>
        <taxon>Insecta</taxon>
        <taxon>Pterygota</taxon>
        <taxon>Neoptera</taxon>
        <taxon>Endopterygota</taxon>
        <taxon>Coleoptera</taxon>
        <taxon>Polyphaga</taxon>
        <taxon>Cucujiformia</taxon>
        <taxon>Tenebrionidae</taxon>
        <taxon>Tenebrionidae incertae sedis</taxon>
        <taxon>Tribolium</taxon>
    </lineage>
</organism>
<evidence type="ECO:0000313" key="6">
    <source>
        <dbReference type="EMBL" id="EEZ98474.1"/>
    </source>
</evidence>
<sequence length="194" mass="22466">MEDLYDPEEKIMCPYNSSHHIRRCKMSFHLVKCKKNYGEQKMIPCDFNASHMIPKPELRYHHQICSDRKKIEAPIVKSQMKSKSKFPVPSIPVATEESWDNLNVATYDPKNYAESSAVLRHIDVESAGKRREFRLSERQRHNELSGAPSTAPLEPETCSVKLPPHRSVANVEEAQFESIKLEKQARKTYIQLKD</sequence>
<dbReference type="AlphaFoldDB" id="D6W9B5"/>
<dbReference type="PANTHER" id="PTHR21402:SF5">
    <property type="entry name" value="GAMETOCYTE SPECIFIC FACTOR 1"/>
    <property type="match status" value="1"/>
</dbReference>
<dbReference type="InterPro" id="IPR036236">
    <property type="entry name" value="Znf_C2H2_sf"/>
</dbReference>
<feature type="domain" description="CHHC U11-48K-type" evidence="5">
    <location>
        <begin position="42"/>
        <end position="69"/>
    </location>
</feature>
<keyword evidence="7" id="KW-1185">Reference proteome</keyword>
<dbReference type="EMBL" id="KQ971312">
    <property type="protein sequence ID" value="EEZ98474.1"/>
    <property type="molecule type" value="Genomic_DNA"/>
</dbReference>
<dbReference type="GO" id="GO:0008270">
    <property type="term" value="F:zinc ion binding"/>
    <property type="evidence" value="ECO:0007669"/>
    <property type="project" value="UniProtKB-KW"/>
</dbReference>
<evidence type="ECO:0000259" key="5">
    <source>
        <dbReference type="PROSITE" id="PS51800"/>
    </source>
</evidence>
<gene>
    <name evidence="6" type="primary">GLEAN_00966</name>
    <name evidence="6" type="ORF">TcasGA2_TC000966</name>
</gene>
<dbReference type="SUPFAM" id="SSF57667">
    <property type="entry name" value="beta-beta-alpha zinc fingers"/>
    <property type="match status" value="1"/>
</dbReference>
<dbReference type="Pfam" id="PF05253">
    <property type="entry name" value="zf-U11-48K"/>
    <property type="match status" value="2"/>
</dbReference>
<name>D6W9B5_TRICA</name>
<dbReference type="KEGG" id="tca:100142543"/>
<evidence type="ECO:0000313" key="7">
    <source>
        <dbReference type="Proteomes" id="UP000007266"/>
    </source>
</evidence>
<dbReference type="Proteomes" id="UP000007266">
    <property type="component" value="Linkage group 2"/>
</dbReference>
<dbReference type="OMA" id="LARCPYN"/>
<dbReference type="InterPro" id="IPR051591">
    <property type="entry name" value="UPF0224_FAM112_RNA_Proc"/>
</dbReference>
<dbReference type="HOGENOM" id="CLU_105561_0_0_1"/>
<evidence type="ECO:0000256" key="2">
    <source>
        <dbReference type="ARBA" id="ARBA00022771"/>
    </source>
</evidence>
<feature type="region of interest" description="Disordered" evidence="4">
    <location>
        <begin position="136"/>
        <end position="156"/>
    </location>
</feature>
<dbReference type="PROSITE" id="PS51800">
    <property type="entry name" value="ZF_CHHC_U11_48K"/>
    <property type="match status" value="2"/>
</dbReference>
<dbReference type="PhylomeDB" id="D6W9B5"/>
<dbReference type="PANTHER" id="PTHR21402">
    <property type="entry name" value="GAMETOCYTE SPECIFIC FACTOR 1-RELATED"/>
    <property type="match status" value="1"/>
</dbReference>
<accession>D6W9B5</accession>
<feature type="domain" description="CHHC U11-48K-type" evidence="5">
    <location>
        <begin position="10"/>
        <end position="37"/>
    </location>
</feature>
<reference evidence="6 7" key="1">
    <citation type="journal article" date="2008" name="Nature">
        <title>The genome of the model beetle and pest Tribolium castaneum.</title>
        <authorList>
            <consortium name="Tribolium Genome Sequencing Consortium"/>
            <person name="Richards S."/>
            <person name="Gibbs R.A."/>
            <person name="Weinstock G.M."/>
            <person name="Brown S.J."/>
            <person name="Denell R."/>
            <person name="Beeman R.W."/>
            <person name="Gibbs R."/>
            <person name="Beeman R.W."/>
            <person name="Brown S.J."/>
            <person name="Bucher G."/>
            <person name="Friedrich M."/>
            <person name="Grimmelikhuijzen C.J."/>
            <person name="Klingler M."/>
            <person name="Lorenzen M."/>
            <person name="Richards S."/>
            <person name="Roth S."/>
            <person name="Schroder R."/>
            <person name="Tautz D."/>
            <person name="Zdobnov E.M."/>
            <person name="Muzny D."/>
            <person name="Gibbs R.A."/>
            <person name="Weinstock G.M."/>
            <person name="Attaway T."/>
            <person name="Bell S."/>
            <person name="Buhay C.J."/>
            <person name="Chandrabose M.N."/>
            <person name="Chavez D."/>
            <person name="Clerk-Blankenburg K.P."/>
            <person name="Cree A."/>
            <person name="Dao M."/>
            <person name="Davis C."/>
            <person name="Chacko J."/>
            <person name="Dinh H."/>
            <person name="Dugan-Rocha S."/>
            <person name="Fowler G."/>
            <person name="Garner T.T."/>
            <person name="Garnes J."/>
            <person name="Gnirke A."/>
            <person name="Hawes A."/>
            <person name="Hernandez J."/>
            <person name="Hines S."/>
            <person name="Holder M."/>
            <person name="Hume J."/>
            <person name="Jhangiani S.N."/>
            <person name="Joshi V."/>
            <person name="Khan Z.M."/>
            <person name="Jackson L."/>
            <person name="Kovar C."/>
            <person name="Kowis A."/>
            <person name="Lee S."/>
            <person name="Lewis L.R."/>
            <person name="Margolis J."/>
            <person name="Morgan M."/>
            <person name="Nazareth L.V."/>
            <person name="Nguyen N."/>
            <person name="Okwuonu G."/>
            <person name="Parker D."/>
            <person name="Richards S."/>
            <person name="Ruiz S.J."/>
            <person name="Santibanez J."/>
            <person name="Savard J."/>
            <person name="Scherer S.E."/>
            <person name="Schneider B."/>
            <person name="Sodergren E."/>
            <person name="Tautz D."/>
            <person name="Vattahil S."/>
            <person name="Villasana D."/>
            <person name="White C.S."/>
            <person name="Wright R."/>
            <person name="Park Y."/>
            <person name="Beeman R.W."/>
            <person name="Lord J."/>
            <person name="Oppert B."/>
            <person name="Lorenzen M."/>
            <person name="Brown S."/>
            <person name="Wang L."/>
            <person name="Savard J."/>
            <person name="Tautz D."/>
            <person name="Richards S."/>
            <person name="Weinstock G."/>
            <person name="Gibbs R.A."/>
            <person name="Liu Y."/>
            <person name="Worley K."/>
            <person name="Weinstock G."/>
            <person name="Elsik C.G."/>
            <person name="Reese J.T."/>
            <person name="Elhaik E."/>
            <person name="Landan G."/>
            <person name="Graur D."/>
            <person name="Arensburger P."/>
            <person name="Atkinson P."/>
            <person name="Beeman R.W."/>
            <person name="Beidler J."/>
            <person name="Brown S.J."/>
            <person name="Demuth J.P."/>
            <person name="Drury D.W."/>
            <person name="Du Y.Z."/>
            <person name="Fujiwara H."/>
            <person name="Lorenzen M."/>
            <person name="Maselli V."/>
            <person name="Osanai M."/>
            <person name="Park Y."/>
            <person name="Robertson H.M."/>
            <person name="Tu Z."/>
            <person name="Wang J.J."/>
            <person name="Wang S."/>
            <person name="Richards S."/>
            <person name="Song H."/>
            <person name="Zhang L."/>
            <person name="Sodergren E."/>
            <person name="Werner D."/>
            <person name="Stanke M."/>
            <person name="Morgenstern B."/>
            <person name="Solovyev V."/>
            <person name="Kosarev P."/>
            <person name="Brown G."/>
            <person name="Chen H.C."/>
            <person name="Ermolaeva O."/>
            <person name="Hlavina W."/>
            <person name="Kapustin Y."/>
            <person name="Kiryutin B."/>
            <person name="Kitts P."/>
            <person name="Maglott D."/>
            <person name="Pruitt K."/>
            <person name="Sapojnikov V."/>
            <person name="Souvorov A."/>
            <person name="Mackey A.J."/>
            <person name="Waterhouse R.M."/>
            <person name="Wyder S."/>
            <person name="Zdobnov E.M."/>
            <person name="Zdobnov E.M."/>
            <person name="Wyder S."/>
            <person name="Kriventseva E.V."/>
            <person name="Kadowaki T."/>
            <person name="Bork P."/>
            <person name="Aranda M."/>
            <person name="Bao R."/>
            <person name="Beermann A."/>
            <person name="Berns N."/>
            <person name="Bolognesi R."/>
            <person name="Bonneton F."/>
            <person name="Bopp D."/>
            <person name="Brown S.J."/>
            <person name="Bucher G."/>
            <person name="Butts T."/>
            <person name="Chaumot A."/>
            <person name="Denell R.E."/>
            <person name="Ferrier D.E."/>
            <person name="Friedrich M."/>
            <person name="Gordon C.M."/>
            <person name="Jindra M."/>
            <person name="Klingler M."/>
            <person name="Lan Q."/>
            <person name="Lattorff H.M."/>
            <person name="Laudet V."/>
            <person name="von Levetsow C."/>
            <person name="Liu Z."/>
            <person name="Lutz R."/>
            <person name="Lynch J.A."/>
            <person name="da Fonseca R.N."/>
            <person name="Posnien N."/>
            <person name="Reuter R."/>
            <person name="Roth S."/>
            <person name="Savard J."/>
            <person name="Schinko J.B."/>
            <person name="Schmitt C."/>
            <person name="Schoppmeier M."/>
            <person name="Schroder R."/>
            <person name="Shippy T.D."/>
            <person name="Simonnet F."/>
            <person name="Marques-Souza H."/>
            <person name="Tautz D."/>
            <person name="Tomoyasu Y."/>
            <person name="Trauner J."/>
            <person name="Van der Zee M."/>
            <person name="Vervoort M."/>
            <person name="Wittkopp N."/>
            <person name="Wimmer E.A."/>
            <person name="Yang X."/>
            <person name="Jones A.K."/>
            <person name="Sattelle D.B."/>
            <person name="Ebert P.R."/>
            <person name="Nelson D."/>
            <person name="Scott J.G."/>
            <person name="Beeman R.W."/>
            <person name="Muthukrishnan S."/>
            <person name="Kramer K.J."/>
            <person name="Arakane Y."/>
            <person name="Beeman R.W."/>
            <person name="Zhu Q."/>
            <person name="Hogenkamp D."/>
            <person name="Dixit R."/>
            <person name="Oppert B."/>
            <person name="Jiang H."/>
            <person name="Zou Z."/>
            <person name="Marshall J."/>
            <person name="Elpidina E."/>
            <person name="Vinokurov K."/>
            <person name="Oppert C."/>
            <person name="Zou Z."/>
            <person name="Evans J."/>
            <person name="Lu Z."/>
            <person name="Zhao P."/>
            <person name="Sumathipala N."/>
            <person name="Altincicek B."/>
            <person name="Vilcinskas A."/>
            <person name="Williams M."/>
            <person name="Hultmark D."/>
            <person name="Hetru C."/>
            <person name="Jiang H."/>
            <person name="Grimmelikhuijzen C.J."/>
            <person name="Hauser F."/>
            <person name="Cazzamali G."/>
            <person name="Williamson M."/>
            <person name="Park Y."/>
            <person name="Li B."/>
            <person name="Tanaka Y."/>
            <person name="Predel R."/>
            <person name="Neupert S."/>
            <person name="Schachtner J."/>
            <person name="Verleyen P."/>
            <person name="Raible F."/>
            <person name="Bork P."/>
            <person name="Friedrich M."/>
            <person name="Walden K.K."/>
            <person name="Robertson H.M."/>
            <person name="Angeli S."/>
            <person name="Foret S."/>
            <person name="Bucher G."/>
            <person name="Schuetz S."/>
            <person name="Maleszka R."/>
            <person name="Wimmer E.A."/>
            <person name="Beeman R.W."/>
            <person name="Lorenzen M."/>
            <person name="Tomoyasu Y."/>
            <person name="Miller S.C."/>
            <person name="Grossmann D."/>
            <person name="Bucher G."/>
        </authorList>
    </citation>
    <scope>NUCLEOTIDE SEQUENCE [LARGE SCALE GENOMIC DNA]</scope>
    <source>
        <strain evidence="6 7">Georgia GA2</strain>
    </source>
</reference>